<dbReference type="InterPro" id="IPR013761">
    <property type="entry name" value="SAM/pointed_sf"/>
</dbReference>
<dbReference type="Gene3D" id="1.10.150.50">
    <property type="entry name" value="Transcription Factor, Ets-1"/>
    <property type="match status" value="1"/>
</dbReference>
<feature type="compositionally biased region" description="Low complexity" evidence="1">
    <location>
        <begin position="344"/>
        <end position="354"/>
    </location>
</feature>
<evidence type="ECO:0000256" key="1">
    <source>
        <dbReference type="SAM" id="MobiDB-lite"/>
    </source>
</evidence>
<organism evidence="2 3">
    <name type="scientific">Daphnia sinensis</name>
    <dbReference type="NCBI Taxonomy" id="1820382"/>
    <lineage>
        <taxon>Eukaryota</taxon>
        <taxon>Metazoa</taxon>
        <taxon>Ecdysozoa</taxon>
        <taxon>Arthropoda</taxon>
        <taxon>Crustacea</taxon>
        <taxon>Branchiopoda</taxon>
        <taxon>Diplostraca</taxon>
        <taxon>Cladocera</taxon>
        <taxon>Anomopoda</taxon>
        <taxon>Daphniidae</taxon>
        <taxon>Daphnia</taxon>
        <taxon>Daphnia similis group</taxon>
    </lineage>
</organism>
<reference evidence="2 3" key="1">
    <citation type="submission" date="2022-05" db="EMBL/GenBank/DDBJ databases">
        <title>A multi-omics perspective on studying reproductive biology in Daphnia sinensis.</title>
        <authorList>
            <person name="Jia J."/>
        </authorList>
    </citation>
    <scope>NUCLEOTIDE SEQUENCE [LARGE SCALE GENOMIC DNA]</scope>
    <source>
        <strain evidence="2 3">WSL</strain>
    </source>
</reference>
<dbReference type="EMBL" id="WJBH02000003">
    <property type="protein sequence ID" value="KAI9561555.1"/>
    <property type="molecule type" value="Genomic_DNA"/>
</dbReference>
<protein>
    <recommendedName>
        <fullName evidence="4">DUF5577 domain-containing protein</fullName>
    </recommendedName>
</protein>
<proteinExistence type="predicted"/>
<dbReference type="GO" id="GO:0005634">
    <property type="term" value="C:nucleus"/>
    <property type="evidence" value="ECO:0007669"/>
    <property type="project" value="TreeGrafter"/>
</dbReference>
<feature type="region of interest" description="Disordered" evidence="1">
    <location>
        <begin position="344"/>
        <end position="363"/>
    </location>
</feature>
<keyword evidence="3" id="KW-1185">Reference proteome</keyword>
<sequence length="363" mass="40077">MDEEVTTSFWISFFVEAGIPPAAAANYAIIFTENRIQKHMLLDLTKEYLKDMGVTVLGDIIAILKHSKRYHEKVAREKVLAIDKETSVIKATKHLNEMLLKDDIPKPIIEVKKTASEVKVLPRPSPPKKLKTAKAEIEKEKEEAEWIEDVPEFEELKRKVIPPKLQTKIAAPAVNVTKTVKKTSVFDRLGESSVTSTTPEIQDPPATTKSSVFRRLGDIEGKKESPLAAKTVASTLTLPMKTVRTVAAKSDEIPDSGKSFLRMDIENTASKQSARERLGLDRPSNTKVTIASNKLPPKNPTRTIISAKDGSQKRLVRPPQEAASSIRQKPSGIKQRLGSVAVVNNSPSTTSSSVFNRLGVNKK</sequence>
<dbReference type="Proteomes" id="UP000820818">
    <property type="component" value="Linkage Group LG3"/>
</dbReference>
<dbReference type="Pfam" id="PF18017">
    <property type="entry name" value="SAM_4"/>
    <property type="match status" value="1"/>
</dbReference>
<evidence type="ECO:0000313" key="2">
    <source>
        <dbReference type="EMBL" id="KAI9561555.1"/>
    </source>
</evidence>
<accession>A0AAD5PZV9</accession>
<evidence type="ECO:0000313" key="3">
    <source>
        <dbReference type="Proteomes" id="UP000820818"/>
    </source>
</evidence>
<comment type="caution">
    <text evidence="2">The sequence shown here is derived from an EMBL/GenBank/DDBJ whole genome shotgun (WGS) entry which is preliminary data.</text>
</comment>
<dbReference type="PANTHER" id="PTHR21359:SF1">
    <property type="entry name" value="DUF5577 DOMAIN-CONTAINING PROTEIN"/>
    <property type="match status" value="1"/>
</dbReference>
<feature type="region of interest" description="Disordered" evidence="1">
    <location>
        <begin position="292"/>
        <end position="335"/>
    </location>
</feature>
<dbReference type="SUPFAM" id="SSF47769">
    <property type="entry name" value="SAM/Pointed domain"/>
    <property type="match status" value="1"/>
</dbReference>
<dbReference type="InterPro" id="IPR039161">
    <property type="entry name" value="C19orf47-like"/>
</dbReference>
<dbReference type="InterPro" id="IPR040772">
    <property type="entry name" value="C19orf47_SAM"/>
</dbReference>
<dbReference type="PANTHER" id="PTHR21359">
    <property type="entry name" value="DUF5577 DOMAIN-CONTAINING PROTEIN"/>
    <property type="match status" value="1"/>
</dbReference>
<name>A0AAD5PZV9_9CRUS</name>
<dbReference type="AlphaFoldDB" id="A0AAD5PZV9"/>
<evidence type="ECO:0008006" key="4">
    <source>
        <dbReference type="Google" id="ProtNLM"/>
    </source>
</evidence>
<dbReference type="CDD" id="cd09531">
    <property type="entry name" value="SAM_CS047"/>
    <property type="match status" value="1"/>
</dbReference>
<gene>
    <name evidence="2" type="ORF">GHT06_012514</name>
</gene>